<keyword evidence="3" id="KW-1185">Reference proteome</keyword>
<reference evidence="2" key="1">
    <citation type="submission" date="2019-10" db="EMBL/GenBank/DDBJ databases">
        <title>Nonomuraea sp. nov., isolated from Phyllanthus amarus.</title>
        <authorList>
            <person name="Klykleung N."/>
            <person name="Tanasupawat S."/>
        </authorList>
    </citation>
    <scope>NUCLEOTIDE SEQUENCE [LARGE SCALE GENOMIC DNA]</scope>
    <source>
        <strain evidence="2">3MP-10</strain>
    </source>
</reference>
<evidence type="ECO:0000256" key="1">
    <source>
        <dbReference type="SAM" id="MobiDB-lite"/>
    </source>
</evidence>
<proteinExistence type="predicted"/>
<protein>
    <submittedName>
        <fullName evidence="2">Tetratricopeptide repeat protein</fullName>
    </submittedName>
</protein>
<accession>A0A5N5ZP15</accession>
<organism evidence="2 3">
    <name type="scientific">Streptomyces mimosae</name>
    <dbReference type="NCBI Taxonomy" id="2586635"/>
    <lineage>
        <taxon>Bacteria</taxon>
        <taxon>Bacillati</taxon>
        <taxon>Actinomycetota</taxon>
        <taxon>Actinomycetes</taxon>
        <taxon>Kitasatosporales</taxon>
        <taxon>Streptomycetaceae</taxon>
        <taxon>Streptomyces</taxon>
    </lineage>
</organism>
<dbReference type="InterPro" id="IPR036737">
    <property type="entry name" value="OmpA-like_sf"/>
</dbReference>
<dbReference type="Gene3D" id="3.30.1330.60">
    <property type="entry name" value="OmpA-like domain"/>
    <property type="match status" value="1"/>
</dbReference>
<dbReference type="AlphaFoldDB" id="A0A5N5ZP15"/>
<dbReference type="Gene3D" id="1.25.40.10">
    <property type="entry name" value="Tetratricopeptide repeat domain"/>
    <property type="match status" value="1"/>
</dbReference>
<dbReference type="SUPFAM" id="SSF48452">
    <property type="entry name" value="TPR-like"/>
    <property type="match status" value="1"/>
</dbReference>
<gene>
    <name evidence="2" type="ORF">FH607_030295</name>
</gene>
<dbReference type="RefSeq" id="WP_139675636.1">
    <property type="nucleotide sequence ID" value="NZ_VDLY02000033.1"/>
</dbReference>
<dbReference type="OrthoDB" id="5146906at2"/>
<dbReference type="EMBL" id="VDLY02000033">
    <property type="protein sequence ID" value="KAB8157446.1"/>
    <property type="molecule type" value="Genomic_DNA"/>
</dbReference>
<feature type="region of interest" description="Disordered" evidence="1">
    <location>
        <begin position="141"/>
        <end position="168"/>
    </location>
</feature>
<evidence type="ECO:0000313" key="3">
    <source>
        <dbReference type="Proteomes" id="UP000314251"/>
    </source>
</evidence>
<comment type="caution">
    <text evidence="2">The sequence shown here is derived from an EMBL/GenBank/DDBJ whole genome shotgun (WGS) entry which is preliminary data.</text>
</comment>
<dbReference type="Proteomes" id="UP000314251">
    <property type="component" value="Unassembled WGS sequence"/>
</dbReference>
<evidence type="ECO:0000313" key="2">
    <source>
        <dbReference type="EMBL" id="KAB8157446.1"/>
    </source>
</evidence>
<dbReference type="Pfam" id="PF13428">
    <property type="entry name" value="TPR_14"/>
    <property type="match status" value="1"/>
</dbReference>
<dbReference type="InterPro" id="IPR011990">
    <property type="entry name" value="TPR-like_helical_dom_sf"/>
</dbReference>
<sequence>MTSPTPQRRAAAPPTGHALLVALRVSRARQAARAGDHEGALRLLDEAEDPAVAEHPDVLDLRARLHAQRGELDRAADCWRRVQRQRPDDPAARAGLARLDRLNRPGPRAAIGRHRARTAAVAALSTVAAALAVGAALVPGAGGGSDDERSTVAGTAQPDQSELAERVEAEHRAEQARIAEREAGERAAAEREAAEALAGELAGPGLRVTVVGEAVEVAFTEVVFVEGDELTPTGAERLAALGASLAGHPGRVEVRGHAAAVPGAPDSGGSVLALWRALVAVGELSAASDRPLTDFTTVSADQREAPFATPALNRTVTVVITPDMP</sequence>
<name>A0A5N5ZP15_9ACTN</name>